<name>A0ABU3UWU5_9ACTN</name>
<feature type="compositionally biased region" description="Gly residues" evidence="1">
    <location>
        <begin position="134"/>
        <end position="149"/>
    </location>
</feature>
<reference evidence="2 3" key="1">
    <citation type="submission" date="2023-02" db="EMBL/GenBank/DDBJ databases">
        <authorList>
            <person name="Maleckis M."/>
        </authorList>
    </citation>
    <scope>NUCLEOTIDE SEQUENCE [LARGE SCALE GENOMIC DNA]</scope>
    <source>
        <strain evidence="2 3">P8-A2</strain>
    </source>
</reference>
<evidence type="ECO:0000256" key="1">
    <source>
        <dbReference type="SAM" id="MobiDB-lite"/>
    </source>
</evidence>
<evidence type="ECO:0000313" key="3">
    <source>
        <dbReference type="Proteomes" id="UP001257627"/>
    </source>
</evidence>
<dbReference type="Proteomes" id="UP001257627">
    <property type="component" value="Unassembled WGS sequence"/>
</dbReference>
<feature type="compositionally biased region" description="Low complexity" evidence="1">
    <location>
        <begin position="113"/>
        <end position="129"/>
    </location>
</feature>
<dbReference type="RefSeq" id="WP_316734989.1">
    <property type="nucleotide sequence ID" value="NZ_JARAKF010000001.1"/>
</dbReference>
<keyword evidence="3" id="KW-1185">Reference proteome</keyword>
<evidence type="ECO:0000313" key="2">
    <source>
        <dbReference type="EMBL" id="MDU8998195.1"/>
    </source>
</evidence>
<sequence length="467" mass="49229">MEILGAPPFRAAGVEGSGGEQDSGGLKGAPGDSPKALKGASDGPSDVPDSLKGAPETPFNAQDASLKGAPEDSLPDSLKGAPGVFEGSDPSFEGSVSGFEGSAQTLPHHVVLSSRSNSSRTSSTTVVAEAAEDGSGGSDGTEEGGGGGESSSSEDQQQDKPLARAESFVDSLDYRGKQPGQTRRAKLTIRVAAAFKDGWTENGLRRYLDISDDPNVRTPAAVYAHRLSEDELPEAAPDAALPPACWDCLGLNPAAATDLTLRINPITCDPCPNCHPASVGQSPEVPPVCDACVRANPAAQFNIRFRYRVIDGVHQGCPDCHPTLVARQATQDGADGGMWDRAMDRARQRMQTGDWRGAGPDERVAGWAAVADQLRDSPSKTDQRVHQAVQAGRRLQAQDDRRKAGPKLGRNYSNDVWQQPADPAKAAKIPHCGDPNCDPVTRLKTEPDWTGEPRTAVCGDCHPAMKF</sequence>
<feature type="compositionally biased region" description="Gly residues" evidence="1">
    <location>
        <begin position="15"/>
        <end position="28"/>
    </location>
</feature>
<evidence type="ECO:0008006" key="4">
    <source>
        <dbReference type="Google" id="ProtNLM"/>
    </source>
</evidence>
<gene>
    <name evidence="2" type="ORF">PU648_38745</name>
</gene>
<proteinExistence type="predicted"/>
<dbReference type="EMBL" id="JARAKF010000001">
    <property type="protein sequence ID" value="MDU8998195.1"/>
    <property type="molecule type" value="Genomic_DNA"/>
</dbReference>
<feature type="region of interest" description="Disordered" evidence="1">
    <location>
        <begin position="375"/>
        <end position="417"/>
    </location>
</feature>
<feature type="compositionally biased region" description="Basic and acidic residues" evidence="1">
    <location>
        <begin position="375"/>
        <end position="385"/>
    </location>
</feature>
<protein>
    <recommendedName>
        <fullName evidence="4">Lsr2 protein</fullName>
    </recommendedName>
</protein>
<feature type="compositionally biased region" description="Low complexity" evidence="1">
    <location>
        <begin position="91"/>
        <end position="102"/>
    </location>
</feature>
<comment type="caution">
    <text evidence="2">The sequence shown here is derived from an EMBL/GenBank/DDBJ whole genome shotgun (WGS) entry which is preliminary data.</text>
</comment>
<organism evidence="2 3">
    <name type="scientific">Streptomyces mirabilis</name>
    <dbReference type="NCBI Taxonomy" id="68239"/>
    <lineage>
        <taxon>Bacteria</taxon>
        <taxon>Bacillati</taxon>
        <taxon>Actinomycetota</taxon>
        <taxon>Actinomycetes</taxon>
        <taxon>Kitasatosporales</taxon>
        <taxon>Streptomycetaceae</taxon>
        <taxon>Streptomyces</taxon>
    </lineage>
</organism>
<accession>A0ABU3UWU5</accession>
<feature type="region of interest" description="Disordered" evidence="1">
    <location>
        <begin position="1"/>
        <end position="163"/>
    </location>
</feature>